<name>A0A9W8K0G1_9AGAR</name>
<evidence type="ECO:0000313" key="1">
    <source>
        <dbReference type="EMBL" id="KAJ3508394.1"/>
    </source>
</evidence>
<keyword evidence="2" id="KW-1185">Reference proteome</keyword>
<accession>A0A9W8K0G1</accession>
<dbReference type="CDD" id="cd11577">
    <property type="entry name" value="GH71"/>
    <property type="match status" value="1"/>
</dbReference>
<dbReference type="AlphaFoldDB" id="A0A9W8K0G1"/>
<evidence type="ECO:0000313" key="2">
    <source>
        <dbReference type="Proteomes" id="UP001148786"/>
    </source>
</evidence>
<dbReference type="EMBL" id="JANKHO010000566">
    <property type="protein sequence ID" value="KAJ3508394.1"/>
    <property type="molecule type" value="Genomic_DNA"/>
</dbReference>
<gene>
    <name evidence="1" type="ORF">NLJ89_g5780</name>
</gene>
<reference evidence="1" key="1">
    <citation type="submission" date="2022-07" db="EMBL/GenBank/DDBJ databases">
        <title>Genome Sequence of Agrocybe chaxingu.</title>
        <authorList>
            <person name="Buettner E."/>
        </authorList>
    </citation>
    <scope>NUCLEOTIDE SEQUENCE</scope>
    <source>
        <strain evidence="1">MP-N11</strain>
    </source>
</reference>
<dbReference type="Pfam" id="PF03659">
    <property type="entry name" value="Glyco_hydro_71"/>
    <property type="match status" value="1"/>
</dbReference>
<organism evidence="1 2">
    <name type="scientific">Agrocybe chaxingu</name>
    <dbReference type="NCBI Taxonomy" id="84603"/>
    <lineage>
        <taxon>Eukaryota</taxon>
        <taxon>Fungi</taxon>
        <taxon>Dikarya</taxon>
        <taxon>Basidiomycota</taxon>
        <taxon>Agaricomycotina</taxon>
        <taxon>Agaricomycetes</taxon>
        <taxon>Agaricomycetidae</taxon>
        <taxon>Agaricales</taxon>
        <taxon>Agaricineae</taxon>
        <taxon>Strophariaceae</taxon>
        <taxon>Agrocybe</taxon>
    </lineage>
</organism>
<sequence length="435" mass="49224">MPVSLFRRLFLPAPSLAFGLPRELRNASKALSSYIVAGWNTFPFQENDWKDAIALALSKGIDGFALDIGRDGWQPGRVADAYKAAIGTNFKLFLTFDMASLPCQTAEDGKILRQLVTAYAKHSNQLLYDGKPFVSSFGGQTCKFGTDHMDEGWSNVLKNDLTPVHFVPAFFMEPPIFPSLKSIDGAFSWDSSWPMGNYDINSGYDDEYLRYLPGRTYMAGVSPCFFTHYARDTFDKNFIFRSDGWLPAARWELIHKYRNQIDIVQIISWNDFGESHYIGPIVGAQPMSEAWTTGFDHQDFLDLMHYYIIGYKTGRFPEIQNDRIFLWGRLYPAQADAPDSIGKPINFQWTKDYVWGLIFLTDPAHLELSCGAKSLGVELASGVNKVNLSLTEDCSVRAVLTRKSKVVLDFKPPGYNFARFPKNYNFNYFIAASPS</sequence>
<dbReference type="InterPro" id="IPR005197">
    <property type="entry name" value="Glyco_hydro_71"/>
</dbReference>
<dbReference type="OrthoDB" id="3257981at2759"/>
<dbReference type="Proteomes" id="UP001148786">
    <property type="component" value="Unassembled WGS sequence"/>
</dbReference>
<protein>
    <recommendedName>
        <fullName evidence="3">Glycoside hydrolase family 71 protein</fullName>
    </recommendedName>
</protein>
<dbReference type="Gene3D" id="3.20.20.80">
    <property type="entry name" value="Glycosidases"/>
    <property type="match status" value="1"/>
</dbReference>
<comment type="caution">
    <text evidence="1">The sequence shown here is derived from an EMBL/GenBank/DDBJ whole genome shotgun (WGS) entry which is preliminary data.</text>
</comment>
<dbReference type="GO" id="GO:0051118">
    <property type="term" value="F:glucan endo-1,3-alpha-glucosidase activity"/>
    <property type="evidence" value="ECO:0007669"/>
    <property type="project" value="InterPro"/>
</dbReference>
<proteinExistence type="predicted"/>
<evidence type="ECO:0008006" key="3">
    <source>
        <dbReference type="Google" id="ProtNLM"/>
    </source>
</evidence>